<name>A0A7D9K273_PARCT</name>
<evidence type="ECO:0000313" key="1">
    <source>
        <dbReference type="EMBL" id="CAB4039388.1"/>
    </source>
</evidence>
<dbReference type="InterPro" id="IPR040401">
    <property type="entry name" value="CCDC162"/>
</dbReference>
<evidence type="ECO:0000313" key="2">
    <source>
        <dbReference type="Proteomes" id="UP001152795"/>
    </source>
</evidence>
<comment type="caution">
    <text evidence="1">The sequence shown here is derived from an EMBL/GenBank/DDBJ whole genome shotgun (WGS) entry which is preliminary data.</text>
</comment>
<dbReference type="Proteomes" id="UP001152795">
    <property type="component" value="Unassembled WGS sequence"/>
</dbReference>
<keyword evidence="2" id="KW-1185">Reference proteome</keyword>
<reference evidence="1" key="1">
    <citation type="submission" date="2020-04" db="EMBL/GenBank/DDBJ databases">
        <authorList>
            <person name="Alioto T."/>
            <person name="Alioto T."/>
            <person name="Gomez Garrido J."/>
        </authorList>
    </citation>
    <scope>NUCLEOTIDE SEQUENCE</scope>
    <source>
        <strain evidence="1">A484AB</strain>
    </source>
</reference>
<dbReference type="PANTHER" id="PTHR33331">
    <property type="entry name" value="COILED-COIL DOMAIN-CONTAINING PROTEIN 162"/>
    <property type="match status" value="1"/>
</dbReference>
<accession>A0A7D9K273</accession>
<proteinExistence type="predicted"/>
<dbReference type="EMBL" id="CACRXK020025318">
    <property type="protein sequence ID" value="CAB4039388.1"/>
    <property type="molecule type" value="Genomic_DNA"/>
</dbReference>
<sequence>MKETTTIEKPHLVENYVQSLMADHVENDDTITFPKTHFNLCLVKLASETMVRERSCFNGYAMYYENLLRHQHQLLYTKEQEIKQIRSSKENSEKNSQVDIDCQLADKSHELLLEITALRAKIKELTDELSNQESDIRECLRKDYNTVVRDLFSRCFSMKNKFEEFRGSLYDDVLENLNDAETESNVHLARAERIRGYQEENKHLGALFYKVRTLNFWKNTRMSSNHFETVASLRDEADKAKKECLDIKKMAEERELLLKQEQTALRKALEQVEKEAQTLKKKLSHERKAKLQKTHTRIQEARSSKQMELAKSTNIDKLISDLDERENQLRAITANLLRDQKKNVMAKEHSKKAKKQLLQQLDVERNLKLGAFERVDELQRQ</sequence>
<organism evidence="1 2">
    <name type="scientific">Paramuricea clavata</name>
    <name type="common">Red gorgonian</name>
    <name type="synonym">Violescent sea-whip</name>
    <dbReference type="NCBI Taxonomy" id="317549"/>
    <lineage>
        <taxon>Eukaryota</taxon>
        <taxon>Metazoa</taxon>
        <taxon>Cnidaria</taxon>
        <taxon>Anthozoa</taxon>
        <taxon>Octocorallia</taxon>
        <taxon>Malacalcyonacea</taxon>
        <taxon>Plexauridae</taxon>
        <taxon>Paramuricea</taxon>
    </lineage>
</organism>
<gene>
    <name evidence="1" type="ORF">PACLA_8A083454</name>
</gene>
<feature type="non-terminal residue" evidence="1">
    <location>
        <position position="381"/>
    </location>
</feature>
<protein>
    <submittedName>
        <fullName evidence="1">Uncharacterized protein</fullName>
    </submittedName>
</protein>
<dbReference type="AlphaFoldDB" id="A0A7D9K273"/>
<dbReference type="PANTHER" id="PTHR33331:SF13">
    <property type="entry name" value="COILED-COIL DOMAIN CONTAINING 162"/>
    <property type="match status" value="1"/>
</dbReference>
<dbReference type="OrthoDB" id="76966at2759"/>